<dbReference type="EMBL" id="FOIZ01000001">
    <property type="protein sequence ID" value="SEW14340.1"/>
    <property type="molecule type" value="Genomic_DNA"/>
</dbReference>
<protein>
    <submittedName>
        <fullName evidence="8">Permease of the drug/metabolite transporter (DMT) superfamily</fullName>
    </submittedName>
</protein>
<feature type="transmembrane region" description="Helical" evidence="6">
    <location>
        <begin position="92"/>
        <end position="114"/>
    </location>
</feature>
<feature type="transmembrane region" description="Helical" evidence="6">
    <location>
        <begin position="263"/>
        <end position="283"/>
    </location>
</feature>
<feature type="transmembrane region" description="Helical" evidence="6">
    <location>
        <begin position="123"/>
        <end position="141"/>
    </location>
</feature>
<evidence type="ECO:0000256" key="1">
    <source>
        <dbReference type="ARBA" id="ARBA00004141"/>
    </source>
</evidence>
<dbReference type="PANTHER" id="PTHR22911:SF6">
    <property type="entry name" value="SOLUTE CARRIER FAMILY 35 MEMBER G1"/>
    <property type="match status" value="1"/>
</dbReference>
<feature type="transmembrane region" description="Helical" evidence="6">
    <location>
        <begin position="177"/>
        <end position="196"/>
    </location>
</feature>
<accession>A0A1I0PJF3</accession>
<keyword evidence="4 6" id="KW-1133">Transmembrane helix</keyword>
<dbReference type="RefSeq" id="WP_089991620.1">
    <property type="nucleotide sequence ID" value="NZ_FOIZ01000001.1"/>
</dbReference>
<dbReference type="PANTHER" id="PTHR22911">
    <property type="entry name" value="ACYL-MALONYL CONDENSING ENZYME-RELATED"/>
    <property type="match status" value="1"/>
</dbReference>
<name>A0A1I0PJF3_9RHOB</name>
<feature type="transmembrane region" description="Helical" evidence="6">
    <location>
        <begin position="147"/>
        <end position="165"/>
    </location>
</feature>
<gene>
    <name evidence="8" type="ORF">SAMN04488515_1257</name>
</gene>
<evidence type="ECO:0000256" key="2">
    <source>
        <dbReference type="ARBA" id="ARBA00009853"/>
    </source>
</evidence>
<dbReference type="InterPro" id="IPR000620">
    <property type="entry name" value="EamA_dom"/>
</dbReference>
<comment type="similarity">
    <text evidence="2">Belongs to the drug/metabolite transporter (DMT) superfamily. 10 TMS drug/metabolite exporter (DME) (TC 2.A.7.3) family.</text>
</comment>
<dbReference type="GO" id="GO:0016020">
    <property type="term" value="C:membrane"/>
    <property type="evidence" value="ECO:0007669"/>
    <property type="project" value="UniProtKB-SubCell"/>
</dbReference>
<evidence type="ECO:0000256" key="6">
    <source>
        <dbReference type="SAM" id="Phobius"/>
    </source>
</evidence>
<dbReference type="AlphaFoldDB" id="A0A1I0PJF3"/>
<feature type="transmembrane region" description="Helical" evidence="6">
    <location>
        <begin position="6"/>
        <end position="24"/>
    </location>
</feature>
<dbReference type="SUPFAM" id="SSF103481">
    <property type="entry name" value="Multidrug resistance efflux transporter EmrE"/>
    <property type="match status" value="2"/>
</dbReference>
<keyword evidence="3 6" id="KW-0812">Transmembrane</keyword>
<feature type="transmembrane region" description="Helical" evidence="6">
    <location>
        <begin position="208"/>
        <end position="228"/>
    </location>
</feature>
<evidence type="ECO:0000256" key="5">
    <source>
        <dbReference type="ARBA" id="ARBA00023136"/>
    </source>
</evidence>
<evidence type="ECO:0000313" key="9">
    <source>
        <dbReference type="Proteomes" id="UP000199167"/>
    </source>
</evidence>
<dbReference type="Pfam" id="PF00892">
    <property type="entry name" value="EamA"/>
    <property type="match status" value="2"/>
</dbReference>
<keyword evidence="9" id="KW-1185">Reference proteome</keyword>
<proteinExistence type="inferred from homology"/>
<reference evidence="8 9" key="1">
    <citation type="submission" date="2016-10" db="EMBL/GenBank/DDBJ databases">
        <authorList>
            <person name="de Groot N.N."/>
        </authorList>
    </citation>
    <scope>NUCLEOTIDE SEQUENCE [LARGE SCALE GENOMIC DNA]</scope>
    <source>
        <strain evidence="8 9">DSM 17925</strain>
    </source>
</reference>
<dbReference type="STRING" id="364200.SAMN04488515_1257"/>
<dbReference type="Proteomes" id="UP000199167">
    <property type="component" value="Unassembled WGS sequence"/>
</dbReference>
<feature type="transmembrane region" description="Helical" evidence="6">
    <location>
        <begin position="36"/>
        <end position="54"/>
    </location>
</feature>
<dbReference type="InterPro" id="IPR037185">
    <property type="entry name" value="EmrE-like"/>
</dbReference>
<sequence length="296" mass="31221">MDNTRGSILMVIAMLGFAIEDMFIKQMSGALPIGQILWVLGLGGGLLFGFAGIVRGHAMWSRDLLDGAVLGRTACEIFGTVGFVTALSLIDISVASAILQATPLVVTAGAALFLGEAVGWKRWLAIVIGFGGVLLVLRPGLDGFDANALFAVMGVIGLGARDVLTRRIPPRVTSVQISTYAFLALVPTGFLLLAITGETNVRPDSANGLRLLAAVFIGIAAYYAIVAATRIGDVAIVSPFRYARLVFALIVGIIAFGERPDALMLLGAAIIVGSGLFSLWREARVRRASHRRKATL</sequence>
<evidence type="ECO:0000256" key="4">
    <source>
        <dbReference type="ARBA" id="ARBA00022989"/>
    </source>
</evidence>
<evidence type="ECO:0000259" key="7">
    <source>
        <dbReference type="Pfam" id="PF00892"/>
    </source>
</evidence>
<feature type="transmembrane region" description="Helical" evidence="6">
    <location>
        <begin position="240"/>
        <end position="257"/>
    </location>
</feature>
<feature type="domain" description="EamA" evidence="7">
    <location>
        <begin position="5"/>
        <end position="137"/>
    </location>
</feature>
<keyword evidence="5 6" id="KW-0472">Membrane</keyword>
<dbReference type="OrthoDB" id="7165334at2"/>
<feature type="domain" description="EamA" evidence="7">
    <location>
        <begin position="148"/>
        <end position="277"/>
    </location>
</feature>
<evidence type="ECO:0000313" key="8">
    <source>
        <dbReference type="EMBL" id="SEW14340.1"/>
    </source>
</evidence>
<evidence type="ECO:0000256" key="3">
    <source>
        <dbReference type="ARBA" id="ARBA00022692"/>
    </source>
</evidence>
<organism evidence="8 9">
    <name type="scientific">Cognatiyoonia koreensis</name>
    <dbReference type="NCBI Taxonomy" id="364200"/>
    <lineage>
        <taxon>Bacteria</taxon>
        <taxon>Pseudomonadati</taxon>
        <taxon>Pseudomonadota</taxon>
        <taxon>Alphaproteobacteria</taxon>
        <taxon>Rhodobacterales</taxon>
        <taxon>Paracoccaceae</taxon>
        <taxon>Cognatiyoonia</taxon>
    </lineage>
</organism>
<comment type="subcellular location">
    <subcellularLocation>
        <location evidence="1">Membrane</location>
        <topology evidence="1">Multi-pass membrane protein</topology>
    </subcellularLocation>
</comment>